<feature type="domain" description="Reverse transcriptase" evidence="10">
    <location>
        <begin position="6"/>
        <end position="284"/>
    </location>
</feature>
<keyword evidence="12" id="KW-1185">Reference proteome</keyword>
<dbReference type="SUPFAM" id="SSF56672">
    <property type="entry name" value="DNA/RNA polymerases"/>
    <property type="match status" value="1"/>
</dbReference>
<dbReference type="GO" id="GO:0003777">
    <property type="term" value="F:microtubule motor activity"/>
    <property type="evidence" value="ECO:0007669"/>
    <property type="project" value="InterPro"/>
</dbReference>
<dbReference type="GO" id="GO:0007018">
    <property type="term" value="P:microtubule-based movement"/>
    <property type="evidence" value="ECO:0007669"/>
    <property type="project" value="InterPro"/>
</dbReference>
<dbReference type="Gene3D" id="3.40.850.10">
    <property type="entry name" value="Kinesin motor domain"/>
    <property type="match status" value="1"/>
</dbReference>
<dbReference type="InterPro" id="IPR021881">
    <property type="entry name" value="NACK_C"/>
</dbReference>
<accession>A0A9R1X4P4</accession>
<evidence type="ECO:0008006" key="13">
    <source>
        <dbReference type="Google" id="ProtNLM"/>
    </source>
</evidence>
<proteinExistence type="inferred from homology"/>
<dbReference type="PANTHER" id="PTHR47968">
    <property type="entry name" value="CENTROMERE PROTEIN E"/>
    <property type="match status" value="1"/>
</dbReference>
<dbReference type="InterPro" id="IPR019821">
    <property type="entry name" value="Kinesin_motor_CS"/>
</dbReference>
<dbReference type="EMBL" id="NBSK02000007">
    <property type="protein sequence ID" value="KAJ0195902.1"/>
    <property type="molecule type" value="Genomic_DNA"/>
</dbReference>
<dbReference type="InterPro" id="IPR043502">
    <property type="entry name" value="DNA/RNA_pol_sf"/>
</dbReference>
<feature type="binding site" evidence="6">
    <location>
        <begin position="823"/>
        <end position="830"/>
    </location>
    <ligand>
        <name>ATP</name>
        <dbReference type="ChEBI" id="CHEBI:30616"/>
    </ligand>
</feature>
<dbReference type="Pfam" id="PF11995">
    <property type="entry name" value="DUF3490"/>
    <property type="match status" value="1"/>
</dbReference>
<comment type="caution">
    <text evidence="11">The sequence shown here is derived from an EMBL/GenBank/DDBJ whole genome shotgun (WGS) entry which is preliminary data.</text>
</comment>
<dbReference type="InterPro" id="IPR027417">
    <property type="entry name" value="P-loop_NTPase"/>
</dbReference>
<keyword evidence="4 6" id="KW-0067">ATP-binding</keyword>
<dbReference type="CDD" id="cd01374">
    <property type="entry name" value="KISc_CENP_E"/>
    <property type="match status" value="1"/>
</dbReference>
<dbReference type="Pfam" id="PF00078">
    <property type="entry name" value="RVT_1"/>
    <property type="match status" value="1"/>
</dbReference>
<dbReference type="Proteomes" id="UP000235145">
    <property type="component" value="Unassembled WGS sequence"/>
</dbReference>
<dbReference type="SMART" id="SM00129">
    <property type="entry name" value="KISc"/>
    <property type="match status" value="1"/>
</dbReference>
<keyword evidence="2" id="KW-0493">Microtubule</keyword>
<evidence type="ECO:0000256" key="4">
    <source>
        <dbReference type="ARBA" id="ARBA00022840"/>
    </source>
</evidence>
<dbReference type="PROSITE" id="PS50067">
    <property type="entry name" value="KINESIN_MOTOR_2"/>
    <property type="match status" value="1"/>
</dbReference>
<evidence type="ECO:0000256" key="3">
    <source>
        <dbReference type="ARBA" id="ARBA00022741"/>
    </source>
</evidence>
<dbReference type="GO" id="GO:0005524">
    <property type="term" value="F:ATP binding"/>
    <property type="evidence" value="ECO:0007669"/>
    <property type="project" value="UniProtKB-UniRule"/>
</dbReference>
<protein>
    <recommendedName>
        <fullName evidence="13">Kinesin motor domain-containing protein</fullName>
    </recommendedName>
</protein>
<organism evidence="11 12">
    <name type="scientific">Lactuca sativa</name>
    <name type="common">Garden lettuce</name>
    <dbReference type="NCBI Taxonomy" id="4236"/>
    <lineage>
        <taxon>Eukaryota</taxon>
        <taxon>Viridiplantae</taxon>
        <taxon>Streptophyta</taxon>
        <taxon>Embryophyta</taxon>
        <taxon>Tracheophyta</taxon>
        <taxon>Spermatophyta</taxon>
        <taxon>Magnoliopsida</taxon>
        <taxon>eudicotyledons</taxon>
        <taxon>Gunneridae</taxon>
        <taxon>Pentapetalae</taxon>
        <taxon>asterids</taxon>
        <taxon>campanulids</taxon>
        <taxon>Asterales</taxon>
        <taxon>Asteraceae</taxon>
        <taxon>Cichorioideae</taxon>
        <taxon>Cichorieae</taxon>
        <taxon>Lactucinae</taxon>
        <taxon>Lactuca</taxon>
    </lineage>
</organism>
<dbReference type="GO" id="GO:0005874">
    <property type="term" value="C:microtubule"/>
    <property type="evidence" value="ECO:0007669"/>
    <property type="project" value="UniProtKB-KW"/>
</dbReference>
<feature type="coiled-coil region" evidence="7">
    <location>
        <begin position="1067"/>
        <end position="1137"/>
    </location>
</feature>
<name>A0A9R1X4P4_LACSA</name>
<dbReference type="PRINTS" id="PR00380">
    <property type="entry name" value="KINESINHEAVY"/>
</dbReference>
<dbReference type="InterPro" id="IPR036961">
    <property type="entry name" value="Kinesin_motor_dom_sf"/>
</dbReference>
<dbReference type="PANTHER" id="PTHR47968:SF39">
    <property type="entry name" value="KINESIN-LIKE PROTEIN KIN-7B"/>
    <property type="match status" value="1"/>
</dbReference>
<dbReference type="InterPro" id="IPR026960">
    <property type="entry name" value="RVT-Znf"/>
</dbReference>
<feature type="domain" description="Kinesin motor" evidence="9">
    <location>
        <begin position="739"/>
        <end position="1058"/>
    </location>
</feature>
<evidence type="ECO:0000256" key="8">
    <source>
        <dbReference type="SAM" id="MobiDB-lite"/>
    </source>
</evidence>
<evidence type="ECO:0000313" key="11">
    <source>
        <dbReference type="EMBL" id="KAJ0195902.1"/>
    </source>
</evidence>
<evidence type="ECO:0000256" key="7">
    <source>
        <dbReference type="SAM" id="Coils"/>
    </source>
</evidence>
<dbReference type="PROSITE" id="PS50878">
    <property type="entry name" value="RT_POL"/>
    <property type="match status" value="1"/>
</dbReference>
<comment type="similarity">
    <text evidence="1">Belongs to the TRAFAC class myosin-kinesin ATPase superfamily. Kinesin family. KIN-7 subfamily.</text>
</comment>
<gene>
    <name evidence="11" type="ORF">LSAT_V11C700356760</name>
</gene>
<dbReference type="Pfam" id="PF13966">
    <property type="entry name" value="zf-RVT"/>
    <property type="match status" value="1"/>
</dbReference>
<evidence type="ECO:0000259" key="10">
    <source>
        <dbReference type="PROSITE" id="PS50878"/>
    </source>
</evidence>
<evidence type="ECO:0000259" key="9">
    <source>
        <dbReference type="PROSITE" id="PS50067"/>
    </source>
</evidence>
<keyword evidence="3 6" id="KW-0547">Nucleotide-binding</keyword>
<sequence>MQFVKHFEKYGFFSRGSNYSFISLLPKVKDPLTLHEFRPISLIGCVYKIIAKTLAKRIKRVIGSVIGEVQTAFIEGRSILDRPMIANELCAWAKKSKRKTFICKVDFDKAFDSINWKYLESIMKQMGFGDKWIFWIKGCLSSSRASILLNGSATKEFPITKEVRQGDPLSPFLFIIAMEGLNVAMRSACDHSLFHGAEMPNSGPMISHLFYADNAMFIGDWTSSNFINLARILRCFHASSGLKVNFHKSKVYGIGVSENEIASCARILGCEAASLPFKYLGVPVGANMSQKGAGNPSLLISPSFYFSIFKAPISIIDNLEKLRRRFLWGGSEEKQKINWVAWKVVLGPKSSGGLGIGSLALLNWALMTKWIWRFKTENDSLWRRVISSIHRCERKPIHSWAKKSLPGTWSSIVNVFSTLGNIDIDVSDIFEFQVGDGKKILFWLDEWLKNGTLAVKLPSLYALDERKTCLLGDRWVNGALSWAWKRKPNNSQELLELKSILDVTRMVVRSNGPDTWRLRLTVDGFFRVCDLRALIDSKLTIPINNPTVWLHLVPIKCISFVWRACMGCIPTAVALSRRGINMSSISCQMCFSGVDTADHILLDCPIVFDSLRWIFNWCDVSIQRFLSISDFVKFAASLGNCPKKRKIFIAICYGFLWYGNVEFVPLLTFSNNSQITSNGKQIHKLLLDFVSFPPFLQQQSGFNNCMVHKMSVSAPVTPATKIRRTPSSTPSGPRIAEEKILVTVRIRPLTPRELSAYDLIAWDCTDENTVVSRNLNHERHNGTYTFDKVFDPSCPTRKIYEQGARDVALSAIKGINATIFAYGQTSSGKTYTMRGIAENVIDDIYAHIKNAMESKFVLKLSALEIYNETVVDLLNRDSGALRLLDDPDKGTIVEKLTEEVIKDAQHLRCLIATCEAQRQVGETSLNDRSSRSHQIIRLTIESSHREESGCVKSLLASLSLVDLAGSERTVQTNADGIRLKEGSHINRSLLTLTTVIRKLSVGKKSGHIPYRDSKLTRILQSSLGGNARTAIICTMSPALSHVDQSRNTLAFANSAKEVTNSAQVNMVVGEKQMVKHLQEEVTRLKAELLTPEASSSKCLRTLLLEKEQKIQQMEIELNEIKRERDLAQSQLEIARKLQKDTKEPVIQNQLAKRLSFSDHISISNRRTSVRKSTQSTQRKPLRQSATCMDPCMLVHEIRKVEMRQRQLGEEANRALELLHKEVSSHRLGNQDAAETIAKLLSDIKDMHGISNSIPEEIEVKDKASLKEEIGRLKCEENTIASLEEKLENVQKSLDTLVMYNNEEASRSPLKTKILKTNAKMSSFIKSPCSPSSSVIHNIENMAPDNQKIEGDKKITPAAASKQPNVKKIQMMFKTAAEDNIQSIKSYVTELKERVAKLQYQKQLLVCQVLELEEANDGGGGATDETDFVEEMEYPVMPRHLVFEEQRNQIIMLWHLCHVSIIHRTQFYMLFRGDTADEIYVQVELRRLTWLEQHLSELGNASPALLGDEPAGSVTSSIKALKQEREYLAKRVSTKLSGEEREMLYKKWEIPMEGKQRRRLQLVNRLWTDPLNMRHVKESAEIVAKLVGFCEMGEHASKEMFALNFVNPSDKKAWMGWNLISNLLHL</sequence>
<dbReference type="InterPro" id="IPR000477">
    <property type="entry name" value="RT_dom"/>
</dbReference>
<reference evidence="11 12" key="1">
    <citation type="journal article" date="2017" name="Nat. Commun.">
        <title>Genome assembly with in vitro proximity ligation data and whole-genome triplication in lettuce.</title>
        <authorList>
            <person name="Reyes-Chin-Wo S."/>
            <person name="Wang Z."/>
            <person name="Yang X."/>
            <person name="Kozik A."/>
            <person name="Arikit S."/>
            <person name="Song C."/>
            <person name="Xia L."/>
            <person name="Froenicke L."/>
            <person name="Lavelle D.O."/>
            <person name="Truco M.J."/>
            <person name="Xia R."/>
            <person name="Zhu S."/>
            <person name="Xu C."/>
            <person name="Xu H."/>
            <person name="Xu X."/>
            <person name="Cox K."/>
            <person name="Korf I."/>
            <person name="Meyers B.C."/>
            <person name="Michelmore R.W."/>
        </authorList>
    </citation>
    <scope>NUCLEOTIDE SEQUENCE [LARGE SCALE GENOMIC DNA]</scope>
    <source>
        <strain evidence="12">cv. Salinas</strain>
        <tissue evidence="11">Seedlings</tissue>
    </source>
</reference>
<evidence type="ECO:0000256" key="5">
    <source>
        <dbReference type="ARBA" id="ARBA00023175"/>
    </source>
</evidence>
<evidence type="ECO:0000313" key="12">
    <source>
        <dbReference type="Proteomes" id="UP000235145"/>
    </source>
</evidence>
<dbReference type="Pfam" id="PF00225">
    <property type="entry name" value="Kinesin"/>
    <property type="match status" value="1"/>
</dbReference>
<evidence type="ECO:0000256" key="2">
    <source>
        <dbReference type="ARBA" id="ARBA00022701"/>
    </source>
</evidence>
<feature type="region of interest" description="Disordered" evidence="8">
    <location>
        <begin position="1163"/>
        <end position="1183"/>
    </location>
</feature>
<feature type="coiled-coil region" evidence="7">
    <location>
        <begin position="1265"/>
        <end position="1292"/>
    </location>
</feature>
<dbReference type="InterPro" id="IPR001752">
    <property type="entry name" value="Kinesin_motor_dom"/>
</dbReference>
<keyword evidence="7" id="KW-0175">Coiled coil</keyword>
<evidence type="ECO:0000256" key="6">
    <source>
        <dbReference type="PROSITE-ProRule" id="PRU00283"/>
    </source>
</evidence>
<dbReference type="GO" id="GO:0008017">
    <property type="term" value="F:microtubule binding"/>
    <property type="evidence" value="ECO:0007669"/>
    <property type="project" value="InterPro"/>
</dbReference>
<dbReference type="InterPro" id="IPR027640">
    <property type="entry name" value="Kinesin-like_fam"/>
</dbReference>
<dbReference type="SUPFAM" id="SSF52540">
    <property type="entry name" value="P-loop containing nucleoside triphosphate hydrolases"/>
    <property type="match status" value="1"/>
</dbReference>
<keyword evidence="5 6" id="KW-0505">Motor protein</keyword>
<dbReference type="PROSITE" id="PS00411">
    <property type="entry name" value="KINESIN_MOTOR_1"/>
    <property type="match status" value="1"/>
</dbReference>
<dbReference type="CDD" id="cd01650">
    <property type="entry name" value="RT_nLTR_like"/>
    <property type="match status" value="1"/>
</dbReference>
<evidence type="ECO:0000256" key="1">
    <source>
        <dbReference type="ARBA" id="ARBA00007310"/>
    </source>
</evidence>